<keyword evidence="6 9" id="KW-0822">Tryptophan biosynthesis</keyword>
<protein>
    <recommendedName>
        <fullName evidence="4 9">N-(5'-phosphoribosyl)anthranilate isomerase</fullName>
        <shortName evidence="9">PRAI</shortName>
        <ecNumber evidence="3 9">5.3.1.24</ecNumber>
    </recommendedName>
</protein>
<evidence type="ECO:0000256" key="3">
    <source>
        <dbReference type="ARBA" id="ARBA00012572"/>
    </source>
</evidence>
<evidence type="ECO:0000313" key="11">
    <source>
        <dbReference type="EMBL" id="MFC0522074.1"/>
    </source>
</evidence>
<dbReference type="Gene3D" id="3.20.20.70">
    <property type="entry name" value="Aldolase class I"/>
    <property type="match status" value="1"/>
</dbReference>
<dbReference type="NCBIfam" id="NF002301">
    <property type="entry name" value="PRK01222.2-1"/>
    <property type="match status" value="1"/>
</dbReference>
<dbReference type="EMBL" id="JBHLTP010000001">
    <property type="protein sequence ID" value="MFC0522074.1"/>
    <property type="molecule type" value="Genomic_DNA"/>
</dbReference>
<proteinExistence type="inferred from homology"/>
<sequence length="218" mass="24106">MNEPMVKLCGNKTFDDFQTSASSGAPYLGIIFAESKRQVLPEDAGSWLKEVSLSKGQQVVGVFVNPSMNELEEALLLTPLDIIQLHGKETVAEILHIRERFDLPVFKAIHHSDFALEDMKLYRGIVDGFIVDAKVKGAWGGTGHRFEWETIPLYIEEAEHQGVPCFIAGGVNPDNIEELAAYQPAGIDVSSGTETNGRKDKRKIEAILRGSKHVHHLS</sequence>
<evidence type="ECO:0000256" key="4">
    <source>
        <dbReference type="ARBA" id="ARBA00022272"/>
    </source>
</evidence>
<dbReference type="InterPro" id="IPR011060">
    <property type="entry name" value="RibuloseP-bd_barrel"/>
</dbReference>
<accession>A0ABV6LID7</accession>
<dbReference type="InterPro" id="IPR001240">
    <property type="entry name" value="PRAI_dom"/>
</dbReference>
<keyword evidence="8 9" id="KW-0413">Isomerase</keyword>
<comment type="pathway">
    <text evidence="2 9">Amino-acid biosynthesis; L-tryptophan biosynthesis; L-tryptophan from chorismate: step 3/5.</text>
</comment>
<organism evidence="11 12">
    <name type="scientific">Pontibacillus salicampi</name>
    <dbReference type="NCBI Taxonomy" id="1449801"/>
    <lineage>
        <taxon>Bacteria</taxon>
        <taxon>Bacillati</taxon>
        <taxon>Bacillota</taxon>
        <taxon>Bacilli</taxon>
        <taxon>Bacillales</taxon>
        <taxon>Bacillaceae</taxon>
        <taxon>Pontibacillus</taxon>
    </lineage>
</organism>
<dbReference type="InterPro" id="IPR044643">
    <property type="entry name" value="TrpF_fam"/>
</dbReference>
<evidence type="ECO:0000256" key="7">
    <source>
        <dbReference type="ARBA" id="ARBA00023141"/>
    </source>
</evidence>
<dbReference type="InterPro" id="IPR013785">
    <property type="entry name" value="Aldolase_TIM"/>
</dbReference>
<dbReference type="Proteomes" id="UP001589836">
    <property type="component" value="Unassembled WGS sequence"/>
</dbReference>
<evidence type="ECO:0000256" key="2">
    <source>
        <dbReference type="ARBA" id="ARBA00004664"/>
    </source>
</evidence>
<dbReference type="PANTHER" id="PTHR42894:SF1">
    <property type="entry name" value="N-(5'-PHOSPHORIBOSYL)ANTHRANILATE ISOMERASE"/>
    <property type="match status" value="1"/>
</dbReference>
<evidence type="ECO:0000256" key="1">
    <source>
        <dbReference type="ARBA" id="ARBA00001164"/>
    </source>
</evidence>
<dbReference type="SUPFAM" id="SSF51366">
    <property type="entry name" value="Ribulose-phoshate binding barrel"/>
    <property type="match status" value="1"/>
</dbReference>
<comment type="similarity">
    <text evidence="9">Belongs to the TrpF family.</text>
</comment>
<gene>
    <name evidence="9" type="primary">trpF</name>
    <name evidence="11" type="ORF">ACFFGV_00530</name>
</gene>
<comment type="catalytic activity">
    <reaction evidence="1 9">
        <text>N-(5-phospho-beta-D-ribosyl)anthranilate = 1-(2-carboxyphenylamino)-1-deoxy-D-ribulose 5-phosphate</text>
        <dbReference type="Rhea" id="RHEA:21540"/>
        <dbReference type="ChEBI" id="CHEBI:18277"/>
        <dbReference type="ChEBI" id="CHEBI:58613"/>
        <dbReference type="EC" id="5.3.1.24"/>
    </reaction>
</comment>
<evidence type="ECO:0000256" key="6">
    <source>
        <dbReference type="ARBA" id="ARBA00022822"/>
    </source>
</evidence>
<dbReference type="RefSeq" id="WP_377344562.1">
    <property type="nucleotide sequence ID" value="NZ_JBHLTP010000001.1"/>
</dbReference>
<dbReference type="GO" id="GO:0004640">
    <property type="term" value="F:phosphoribosylanthranilate isomerase activity"/>
    <property type="evidence" value="ECO:0007669"/>
    <property type="project" value="UniProtKB-EC"/>
</dbReference>
<evidence type="ECO:0000259" key="10">
    <source>
        <dbReference type="Pfam" id="PF00697"/>
    </source>
</evidence>
<dbReference type="HAMAP" id="MF_00135">
    <property type="entry name" value="PRAI"/>
    <property type="match status" value="1"/>
</dbReference>
<evidence type="ECO:0000256" key="9">
    <source>
        <dbReference type="HAMAP-Rule" id="MF_00135"/>
    </source>
</evidence>
<evidence type="ECO:0000256" key="5">
    <source>
        <dbReference type="ARBA" id="ARBA00022605"/>
    </source>
</evidence>
<keyword evidence="7 9" id="KW-0057">Aromatic amino acid biosynthesis</keyword>
<dbReference type="PANTHER" id="PTHR42894">
    <property type="entry name" value="N-(5'-PHOSPHORIBOSYL)ANTHRANILATE ISOMERASE"/>
    <property type="match status" value="1"/>
</dbReference>
<comment type="caution">
    <text evidence="11">The sequence shown here is derived from an EMBL/GenBank/DDBJ whole genome shotgun (WGS) entry which is preliminary data.</text>
</comment>
<reference evidence="11 12" key="1">
    <citation type="submission" date="2024-09" db="EMBL/GenBank/DDBJ databases">
        <authorList>
            <person name="Sun Q."/>
            <person name="Mori K."/>
        </authorList>
    </citation>
    <scope>NUCLEOTIDE SEQUENCE [LARGE SCALE GENOMIC DNA]</scope>
    <source>
        <strain evidence="11 12">NCAIM B.02529</strain>
    </source>
</reference>
<keyword evidence="5 9" id="KW-0028">Amino-acid biosynthesis</keyword>
<dbReference type="EC" id="5.3.1.24" evidence="3 9"/>
<dbReference type="CDD" id="cd00405">
    <property type="entry name" value="PRAI"/>
    <property type="match status" value="1"/>
</dbReference>
<dbReference type="Pfam" id="PF00697">
    <property type="entry name" value="PRAI"/>
    <property type="match status" value="1"/>
</dbReference>
<evidence type="ECO:0000256" key="8">
    <source>
        <dbReference type="ARBA" id="ARBA00023235"/>
    </source>
</evidence>
<feature type="domain" description="N-(5'phosphoribosyl) anthranilate isomerase (PRAI)" evidence="10">
    <location>
        <begin position="7"/>
        <end position="208"/>
    </location>
</feature>
<evidence type="ECO:0000313" key="12">
    <source>
        <dbReference type="Proteomes" id="UP001589836"/>
    </source>
</evidence>
<name>A0ABV6LID7_9BACI</name>
<keyword evidence="12" id="KW-1185">Reference proteome</keyword>